<dbReference type="OrthoDB" id="10032492at2759"/>
<gene>
    <name evidence="7" type="ORF">BD289DRAFT_423091</name>
</gene>
<dbReference type="FunCoup" id="A0A2T3AK40">
    <property type="interactions" value="46"/>
</dbReference>
<dbReference type="PANTHER" id="PTHR21324:SF2">
    <property type="entry name" value="EG:22E5.9 PROTEIN"/>
    <property type="match status" value="1"/>
</dbReference>
<protein>
    <submittedName>
        <fullName evidence="7">Frag1/DRAM/Sfk1</fullName>
    </submittedName>
</protein>
<evidence type="ECO:0000256" key="5">
    <source>
        <dbReference type="SAM" id="Phobius"/>
    </source>
</evidence>
<dbReference type="InterPro" id="IPR019402">
    <property type="entry name" value="CWH43_N"/>
</dbReference>
<evidence type="ECO:0000256" key="3">
    <source>
        <dbReference type="ARBA" id="ARBA00022989"/>
    </source>
</evidence>
<keyword evidence="2 5" id="KW-0812">Transmembrane</keyword>
<reference evidence="7 8" key="1">
    <citation type="journal article" date="2018" name="Mycol. Prog.">
        <title>Coniella lustricola, a new species from submerged detritus.</title>
        <authorList>
            <person name="Raudabaugh D.B."/>
            <person name="Iturriaga T."/>
            <person name="Carver A."/>
            <person name="Mondo S."/>
            <person name="Pangilinan J."/>
            <person name="Lipzen A."/>
            <person name="He G."/>
            <person name="Amirebrahimi M."/>
            <person name="Grigoriev I.V."/>
            <person name="Miller A.N."/>
        </authorList>
    </citation>
    <scope>NUCLEOTIDE SEQUENCE [LARGE SCALE GENOMIC DNA]</scope>
    <source>
        <strain evidence="7 8">B22-T-1</strain>
    </source>
</reference>
<sequence>MAFPFWLIPVFSGCVWLGGLLAMLCTWVVKGEPYYPFMNETSQHIVYISDIGATSWGKPIFIATSAVMVVTFDLVFINERWLRHKRALVPNYSKWEKAMSVLSIVWSIVGAAGLILLTIFDTAHHKTAHDSLLGVFIAGYVISAICVCVEYLLLGLVRRKHEHSMAMQSHRQHRLLLASFIIKACFIVVEVALAIAFGVTEYTGKYNQSAILEWIVALVYIFYVWSYVFDFLPVNFAHHRTGSNRFPAVKRGSEEMAMTNDGSPAYAF</sequence>
<keyword evidence="4 5" id="KW-0472">Membrane</keyword>
<evidence type="ECO:0000259" key="6">
    <source>
        <dbReference type="Pfam" id="PF10277"/>
    </source>
</evidence>
<feature type="transmembrane region" description="Helical" evidence="5">
    <location>
        <begin position="60"/>
        <end position="77"/>
    </location>
</feature>
<dbReference type="EMBL" id="KZ678380">
    <property type="protein sequence ID" value="PSS00973.1"/>
    <property type="molecule type" value="Genomic_DNA"/>
</dbReference>
<dbReference type="InterPro" id="IPR050911">
    <property type="entry name" value="DRAM/TMEM150_Autophagy_Mod"/>
</dbReference>
<evidence type="ECO:0000313" key="8">
    <source>
        <dbReference type="Proteomes" id="UP000241462"/>
    </source>
</evidence>
<dbReference type="Proteomes" id="UP000241462">
    <property type="component" value="Unassembled WGS sequence"/>
</dbReference>
<feature type="transmembrane region" description="Helical" evidence="5">
    <location>
        <begin position="211"/>
        <end position="232"/>
    </location>
</feature>
<evidence type="ECO:0000256" key="1">
    <source>
        <dbReference type="ARBA" id="ARBA00004127"/>
    </source>
</evidence>
<comment type="subcellular location">
    <subcellularLocation>
        <location evidence="1">Endomembrane system</location>
        <topology evidence="1">Multi-pass membrane protein</topology>
    </subcellularLocation>
</comment>
<evidence type="ECO:0000256" key="4">
    <source>
        <dbReference type="ARBA" id="ARBA00023136"/>
    </source>
</evidence>
<feature type="transmembrane region" description="Helical" evidence="5">
    <location>
        <begin position="7"/>
        <end position="29"/>
    </location>
</feature>
<feature type="transmembrane region" description="Helical" evidence="5">
    <location>
        <begin position="175"/>
        <end position="199"/>
    </location>
</feature>
<dbReference type="STRING" id="2025994.A0A2T3AK40"/>
<dbReference type="InParanoid" id="A0A2T3AK40"/>
<proteinExistence type="predicted"/>
<evidence type="ECO:0000256" key="2">
    <source>
        <dbReference type="ARBA" id="ARBA00022692"/>
    </source>
</evidence>
<dbReference type="GO" id="GO:0012505">
    <property type="term" value="C:endomembrane system"/>
    <property type="evidence" value="ECO:0007669"/>
    <property type="project" value="UniProtKB-SubCell"/>
</dbReference>
<dbReference type="PANTHER" id="PTHR21324">
    <property type="entry name" value="FASTING-INDUCIBLE INTEGRAL MEMBRANE PROTEIN TM6P1-RELATED"/>
    <property type="match status" value="1"/>
</dbReference>
<feature type="domain" description="CWH43-like N-terminal" evidence="6">
    <location>
        <begin position="4"/>
        <end position="233"/>
    </location>
</feature>
<dbReference type="GO" id="GO:0005886">
    <property type="term" value="C:plasma membrane"/>
    <property type="evidence" value="ECO:0007669"/>
    <property type="project" value="TreeGrafter"/>
</dbReference>
<organism evidence="7 8">
    <name type="scientific">Coniella lustricola</name>
    <dbReference type="NCBI Taxonomy" id="2025994"/>
    <lineage>
        <taxon>Eukaryota</taxon>
        <taxon>Fungi</taxon>
        <taxon>Dikarya</taxon>
        <taxon>Ascomycota</taxon>
        <taxon>Pezizomycotina</taxon>
        <taxon>Sordariomycetes</taxon>
        <taxon>Sordariomycetidae</taxon>
        <taxon>Diaporthales</taxon>
        <taxon>Schizoparmaceae</taxon>
        <taxon>Coniella</taxon>
    </lineage>
</organism>
<dbReference type="Pfam" id="PF10277">
    <property type="entry name" value="Frag1"/>
    <property type="match status" value="1"/>
</dbReference>
<accession>A0A2T3AK40</accession>
<feature type="transmembrane region" description="Helical" evidence="5">
    <location>
        <begin position="132"/>
        <end position="154"/>
    </location>
</feature>
<name>A0A2T3AK40_9PEZI</name>
<evidence type="ECO:0000313" key="7">
    <source>
        <dbReference type="EMBL" id="PSS00973.1"/>
    </source>
</evidence>
<keyword evidence="8" id="KW-1185">Reference proteome</keyword>
<feature type="transmembrane region" description="Helical" evidence="5">
    <location>
        <begin position="98"/>
        <end position="120"/>
    </location>
</feature>
<keyword evidence="3 5" id="KW-1133">Transmembrane helix</keyword>
<dbReference type="AlphaFoldDB" id="A0A2T3AK40"/>